<feature type="compositionally biased region" description="Low complexity" evidence="1">
    <location>
        <begin position="131"/>
        <end position="146"/>
    </location>
</feature>
<reference evidence="2 3" key="1">
    <citation type="submission" date="2020-06" db="EMBL/GenBank/DDBJ databases">
        <authorList>
            <person name="Li R."/>
            <person name="Bekaert M."/>
        </authorList>
    </citation>
    <scope>NUCLEOTIDE SEQUENCE [LARGE SCALE GENOMIC DNA]</scope>
    <source>
        <strain evidence="3">wild</strain>
    </source>
</reference>
<evidence type="ECO:0000313" key="2">
    <source>
        <dbReference type="EMBL" id="CAC5410525.1"/>
    </source>
</evidence>
<proteinExistence type="predicted"/>
<evidence type="ECO:0000313" key="3">
    <source>
        <dbReference type="Proteomes" id="UP000507470"/>
    </source>
</evidence>
<name>A0A6J8DRF8_MYTCO</name>
<gene>
    <name evidence="2" type="ORF">MCOR_43703</name>
</gene>
<accession>A0A6J8DRF8</accession>
<dbReference type="EMBL" id="CACVKT020007772">
    <property type="protein sequence ID" value="CAC5410525.1"/>
    <property type="molecule type" value="Genomic_DNA"/>
</dbReference>
<sequence length="167" mass="18857">MSDSDDLSDHDNSSLSQSSPASVNIPKVNYYKPSFCELKTIHQSDHQRHYQVSSIFTQMVILMHATNKSQIPNQDSLPPTEVQIPNQESHTPTKLTTRWNQTRFQQTTTSVEPDYQPTNNWSVELDTANKTTTSGTRHSQTTTSGTKSCQEIQPSYDGLCVILLFLH</sequence>
<feature type="region of interest" description="Disordered" evidence="1">
    <location>
        <begin position="128"/>
        <end position="147"/>
    </location>
</feature>
<feature type="region of interest" description="Disordered" evidence="1">
    <location>
        <begin position="1"/>
        <end position="23"/>
    </location>
</feature>
<dbReference type="Proteomes" id="UP000507470">
    <property type="component" value="Unassembled WGS sequence"/>
</dbReference>
<organism evidence="2 3">
    <name type="scientific">Mytilus coruscus</name>
    <name type="common">Sea mussel</name>
    <dbReference type="NCBI Taxonomy" id="42192"/>
    <lineage>
        <taxon>Eukaryota</taxon>
        <taxon>Metazoa</taxon>
        <taxon>Spiralia</taxon>
        <taxon>Lophotrochozoa</taxon>
        <taxon>Mollusca</taxon>
        <taxon>Bivalvia</taxon>
        <taxon>Autobranchia</taxon>
        <taxon>Pteriomorphia</taxon>
        <taxon>Mytilida</taxon>
        <taxon>Mytiloidea</taxon>
        <taxon>Mytilidae</taxon>
        <taxon>Mytilinae</taxon>
        <taxon>Mytilus</taxon>
    </lineage>
</organism>
<evidence type="ECO:0000256" key="1">
    <source>
        <dbReference type="SAM" id="MobiDB-lite"/>
    </source>
</evidence>
<keyword evidence="3" id="KW-1185">Reference proteome</keyword>
<dbReference type="AlphaFoldDB" id="A0A6J8DRF8"/>
<protein>
    <submittedName>
        <fullName evidence="2">Uncharacterized protein</fullName>
    </submittedName>
</protein>